<reference evidence="2 3" key="1">
    <citation type="submission" date="2018-03" db="EMBL/GenBank/DDBJ databases">
        <title>Genomic Encyclopedia of Archaeal and Bacterial Type Strains, Phase II (KMG-II): from individual species to whole genera.</title>
        <authorList>
            <person name="Goeker M."/>
        </authorList>
    </citation>
    <scope>NUCLEOTIDE SEQUENCE [LARGE SCALE GENOMIC DNA]</scope>
    <source>
        <strain evidence="2 3">DSM 45312</strain>
    </source>
</reference>
<dbReference type="EMBL" id="PYGA01000036">
    <property type="protein sequence ID" value="PSK86206.1"/>
    <property type="molecule type" value="Genomic_DNA"/>
</dbReference>
<keyword evidence="1" id="KW-0472">Membrane</keyword>
<comment type="caution">
    <text evidence="2">The sequence shown here is derived from an EMBL/GenBank/DDBJ whole genome shotgun (WGS) entry which is preliminary data.</text>
</comment>
<feature type="transmembrane region" description="Helical" evidence="1">
    <location>
        <begin position="49"/>
        <end position="71"/>
    </location>
</feature>
<keyword evidence="3" id="KW-1185">Reference proteome</keyword>
<evidence type="ECO:0000313" key="2">
    <source>
        <dbReference type="EMBL" id="PSK86206.1"/>
    </source>
</evidence>
<organism evidence="2 3">
    <name type="scientific">Murinocardiopsis flavida</name>
    <dbReference type="NCBI Taxonomy" id="645275"/>
    <lineage>
        <taxon>Bacteria</taxon>
        <taxon>Bacillati</taxon>
        <taxon>Actinomycetota</taxon>
        <taxon>Actinomycetes</taxon>
        <taxon>Streptosporangiales</taxon>
        <taxon>Nocardiopsidaceae</taxon>
        <taxon>Murinocardiopsis</taxon>
    </lineage>
</organism>
<evidence type="ECO:0000313" key="3">
    <source>
        <dbReference type="Proteomes" id="UP000240542"/>
    </source>
</evidence>
<keyword evidence="1" id="KW-1133">Transmembrane helix</keyword>
<evidence type="ECO:0000256" key="1">
    <source>
        <dbReference type="SAM" id="Phobius"/>
    </source>
</evidence>
<keyword evidence="1" id="KW-0812">Transmembrane</keyword>
<name>A0A2P8CML1_9ACTN</name>
<feature type="transmembrane region" description="Helical" evidence="1">
    <location>
        <begin position="78"/>
        <end position="97"/>
    </location>
</feature>
<dbReference type="RefSeq" id="WP_106586795.1">
    <property type="nucleotide sequence ID" value="NZ_PYGA01000036.1"/>
</dbReference>
<feature type="transmembrane region" description="Helical" evidence="1">
    <location>
        <begin position="117"/>
        <end position="137"/>
    </location>
</feature>
<dbReference type="Proteomes" id="UP000240542">
    <property type="component" value="Unassembled WGS sequence"/>
</dbReference>
<accession>A0A2P8CML1</accession>
<gene>
    <name evidence="2" type="ORF">CLV63_1367</name>
</gene>
<proteinExistence type="predicted"/>
<feature type="transmembrane region" description="Helical" evidence="1">
    <location>
        <begin position="21"/>
        <end position="43"/>
    </location>
</feature>
<dbReference type="OrthoDB" id="3691511at2"/>
<sequence>MAAHTASQQSSGIVHNAEVAVPGFAIGLVGGLFAAAVGATAGLPSALTLTVAAALGLPLALLGAGYCLLVAHHRIPLGAVYPVALYWLVGFPLARLFDEYTVAAVMGSETVLREPLWEFLVFQALLSVGYAIGFLWLHERIAPHWFIRIQQHNPLAADLVQRYLEHLSTIGRRRGSAERGRGNAPT</sequence>
<protein>
    <submittedName>
        <fullName evidence="2">Uncharacterized protein</fullName>
    </submittedName>
</protein>
<dbReference type="AlphaFoldDB" id="A0A2P8CML1"/>